<evidence type="ECO:0000313" key="3">
    <source>
        <dbReference type="Proteomes" id="UP001500729"/>
    </source>
</evidence>
<gene>
    <name evidence="2" type="ORF">GCM10009533_06940</name>
</gene>
<name>A0ABP3M0S7_SACER</name>
<keyword evidence="3" id="KW-1185">Reference proteome</keyword>
<dbReference type="EMBL" id="BAAAGS010000003">
    <property type="protein sequence ID" value="GAA0510706.1"/>
    <property type="molecule type" value="Genomic_DNA"/>
</dbReference>
<dbReference type="PROSITE" id="PS50801">
    <property type="entry name" value="STAS"/>
    <property type="match status" value="1"/>
</dbReference>
<dbReference type="InterPro" id="IPR058548">
    <property type="entry name" value="MlaB-like_STAS"/>
</dbReference>
<feature type="domain" description="STAS" evidence="1">
    <location>
        <begin position="35"/>
        <end position="119"/>
    </location>
</feature>
<dbReference type="Proteomes" id="UP001500729">
    <property type="component" value="Unassembled WGS sequence"/>
</dbReference>
<accession>A0ABP3M0S7</accession>
<dbReference type="CDD" id="cd07043">
    <property type="entry name" value="STAS_anti-anti-sigma_factors"/>
    <property type="match status" value="1"/>
</dbReference>
<comment type="caution">
    <text evidence="2">The sequence shown here is derived from an EMBL/GenBank/DDBJ whole genome shotgun (WGS) entry which is preliminary data.</text>
</comment>
<dbReference type="InterPro" id="IPR002645">
    <property type="entry name" value="STAS_dom"/>
</dbReference>
<protein>
    <recommendedName>
        <fullName evidence="1">STAS domain-containing protein</fullName>
    </recommendedName>
</protein>
<reference evidence="3" key="1">
    <citation type="journal article" date="2019" name="Int. J. Syst. Evol. Microbiol.">
        <title>The Global Catalogue of Microorganisms (GCM) 10K type strain sequencing project: providing services to taxonomists for standard genome sequencing and annotation.</title>
        <authorList>
            <consortium name="The Broad Institute Genomics Platform"/>
            <consortium name="The Broad Institute Genome Sequencing Center for Infectious Disease"/>
            <person name="Wu L."/>
            <person name="Ma J."/>
        </authorList>
    </citation>
    <scope>NUCLEOTIDE SEQUENCE [LARGE SCALE GENOMIC DNA]</scope>
    <source>
        <strain evidence="3">JCM 10303</strain>
    </source>
</reference>
<proteinExistence type="predicted"/>
<dbReference type="Gene3D" id="3.30.750.24">
    <property type="entry name" value="STAS domain"/>
    <property type="match status" value="1"/>
</dbReference>
<evidence type="ECO:0000313" key="2">
    <source>
        <dbReference type="EMBL" id="GAA0510706.1"/>
    </source>
</evidence>
<dbReference type="InterPro" id="IPR036513">
    <property type="entry name" value="STAS_dom_sf"/>
</dbReference>
<sequence length="142" mass="15325">MTVQQLGSQLPEPVVPSPEPVPRVALRGNVFRPQPDALVMAVEGEVSQRCADELEALLRPSPDPAIRYLVVDLSRVHRLGIAGLQLLTRAYMTTRSSGIGLRVVVATDEVRDALRTAGLDVVLDCRPNVAAALVDGQPRDAR</sequence>
<dbReference type="RefSeq" id="WP_009942793.1">
    <property type="nucleotide sequence ID" value="NZ_BAAAGS010000003.1"/>
</dbReference>
<dbReference type="Pfam" id="PF13466">
    <property type="entry name" value="STAS_2"/>
    <property type="match status" value="1"/>
</dbReference>
<organism evidence="2 3">
    <name type="scientific">Saccharopolyspora erythraea</name>
    <name type="common">Streptomyces erythraeus</name>
    <dbReference type="NCBI Taxonomy" id="1836"/>
    <lineage>
        <taxon>Bacteria</taxon>
        <taxon>Bacillati</taxon>
        <taxon>Actinomycetota</taxon>
        <taxon>Actinomycetes</taxon>
        <taxon>Pseudonocardiales</taxon>
        <taxon>Pseudonocardiaceae</taxon>
        <taxon>Saccharopolyspora</taxon>
    </lineage>
</organism>
<evidence type="ECO:0000259" key="1">
    <source>
        <dbReference type="PROSITE" id="PS50801"/>
    </source>
</evidence>
<dbReference type="SUPFAM" id="SSF52091">
    <property type="entry name" value="SpoIIaa-like"/>
    <property type="match status" value="1"/>
</dbReference>